<evidence type="ECO:0000313" key="2">
    <source>
        <dbReference type="Proteomes" id="UP000831701"/>
    </source>
</evidence>
<protein>
    <submittedName>
        <fullName evidence="1">Uncharacterized protein</fullName>
    </submittedName>
</protein>
<proteinExistence type="predicted"/>
<reference evidence="1" key="1">
    <citation type="submission" date="2022-04" db="EMBL/GenBank/DDBJ databases">
        <title>Jade perch genome.</title>
        <authorList>
            <person name="Chao B."/>
        </authorList>
    </citation>
    <scope>NUCLEOTIDE SEQUENCE</scope>
    <source>
        <strain evidence="1">CB-2022</strain>
    </source>
</reference>
<name>A0ACB8V6M7_9TELE</name>
<comment type="caution">
    <text evidence="1">The sequence shown here is derived from an EMBL/GenBank/DDBJ whole genome shotgun (WGS) entry which is preliminary data.</text>
</comment>
<organism evidence="1 2">
    <name type="scientific">Scortum barcoo</name>
    <name type="common">barcoo grunter</name>
    <dbReference type="NCBI Taxonomy" id="214431"/>
    <lineage>
        <taxon>Eukaryota</taxon>
        <taxon>Metazoa</taxon>
        <taxon>Chordata</taxon>
        <taxon>Craniata</taxon>
        <taxon>Vertebrata</taxon>
        <taxon>Euteleostomi</taxon>
        <taxon>Actinopterygii</taxon>
        <taxon>Neopterygii</taxon>
        <taxon>Teleostei</taxon>
        <taxon>Neoteleostei</taxon>
        <taxon>Acanthomorphata</taxon>
        <taxon>Eupercaria</taxon>
        <taxon>Centrarchiformes</taxon>
        <taxon>Terapontoidei</taxon>
        <taxon>Terapontidae</taxon>
        <taxon>Scortum</taxon>
    </lineage>
</organism>
<keyword evidence="2" id="KW-1185">Reference proteome</keyword>
<dbReference type="EMBL" id="CM041554">
    <property type="protein sequence ID" value="KAI3351164.1"/>
    <property type="molecule type" value="Genomic_DNA"/>
</dbReference>
<evidence type="ECO:0000313" key="1">
    <source>
        <dbReference type="EMBL" id="KAI3351164.1"/>
    </source>
</evidence>
<gene>
    <name evidence="1" type="ORF">L3Q82_005722</name>
</gene>
<sequence length="853" mass="93795">MWSFFARDPVKDFAYEILPDSLEKSGIWSLHRGKRKTNGEPVSVFVYEVAQGTEQQTQLAKAAFKRMKTLRHPNILAYVDGLETEKSLYLVTEQVMPLAVHLKAQADKGGSGDLEVSWGLHQIVKALSFLINDCHLLHNNLGMWAVFVDRAGEWKLGALDHVAPEQGDPSGTSLPAPKAVYPDMEKYDPPEMPNSSGEKWAGEVWRLGCLIWEVFNGPLPRTSSLRSLGKVPKSLVPHYCELVGANPRARPNPARFLQNCRAPGSFFCNSFVESNLFLEEIQIKEPAEKQQFFQDLSDNLDSFPEDFCKHKVLPQLLTAFEFGNAGAVVLTPLFKVGKFLSPEEYQQKIIPVIVKMFSSTDRAMRIRLLQQMEQFIQYLNEAAVNSQIFPHVVHGFTDTNPAIREQTVKSMLLLAPKLNETNLNQELMRHFARLQARDEQGPIRCNTTVCLGKIASYLNAGTRQRVLISAFSRATKDPFPASRSAGVLGFAATHNYYSVTEIAARILPTLCTITVDPDKSVRDQAFKAIKSFLSKLETVSEDPTKLADIGIWAGWAVTGMSSLTSKLIRNAPGTEGSTAAEGSEASNNTSPTSATDGAPAPGSENKLPQPSLTHHATSSRANQSHTLEVTDNDDEPVGDRWDEEDWGSLEEPEKAQTEPDDWNTDWSGMASSKKKASDRGVGRTSSTAVKKQSSDWSSSGWDADDSWSNEKEGQGQSSAGEEGWGNDWGEEDTDTTLTSAMLPLPEGVRLASDYNWDSGSTAKGSAQNDLFASVSQRSTANTAAATAGDGWSAEATGDWGTEDSWESVDGNQGLSKAELSKKKREERRKELEAKRAERKAAKGPLKLGARKLD</sequence>
<dbReference type="Proteomes" id="UP000831701">
    <property type="component" value="Chromosome 24"/>
</dbReference>
<accession>A0ACB8V6M7</accession>